<evidence type="ECO:0000259" key="2">
    <source>
        <dbReference type="Pfam" id="PF00174"/>
    </source>
</evidence>
<evidence type="ECO:0000313" key="4">
    <source>
        <dbReference type="Proteomes" id="UP000245884"/>
    </source>
</evidence>
<feature type="region of interest" description="Disordered" evidence="1">
    <location>
        <begin position="1"/>
        <end position="38"/>
    </location>
</feature>
<name>A0A316UT23_9BASI</name>
<dbReference type="Proteomes" id="UP000245884">
    <property type="component" value="Unassembled WGS sequence"/>
</dbReference>
<evidence type="ECO:0000256" key="1">
    <source>
        <dbReference type="SAM" id="MobiDB-lite"/>
    </source>
</evidence>
<dbReference type="GeneID" id="37028447"/>
<organism evidence="3 4">
    <name type="scientific">Jaminaea rosea</name>
    <dbReference type="NCBI Taxonomy" id="1569628"/>
    <lineage>
        <taxon>Eukaryota</taxon>
        <taxon>Fungi</taxon>
        <taxon>Dikarya</taxon>
        <taxon>Basidiomycota</taxon>
        <taxon>Ustilaginomycotina</taxon>
        <taxon>Exobasidiomycetes</taxon>
        <taxon>Microstromatales</taxon>
        <taxon>Microstromatales incertae sedis</taxon>
        <taxon>Jaminaea</taxon>
    </lineage>
</organism>
<dbReference type="InterPro" id="IPR036374">
    <property type="entry name" value="OxRdtase_Mopterin-bd_sf"/>
</dbReference>
<dbReference type="GO" id="GO:0043546">
    <property type="term" value="F:molybdopterin cofactor binding"/>
    <property type="evidence" value="ECO:0007669"/>
    <property type="project" value="TreeGrafter"/>
</dbReference>
<keyword evidence="4" id="KW-1185">Reference proteome</keyword>
<dbReference type="STRING" id="1569628.A0A316UT23"/>
<dbReference type="AlphaFoldDB" id="A0A316UT23"/>
<dbReference type="GO" id="GO:0005739">
    <property type="term" value="C:mitochondrion"/>
    <property type="evidence" value="ECO:0007669"/>
    <property type="project" value="TreeGrafter"/>
</dbReference>
<dbReference type="GO" id="GO:0006790">
    <property type="term" value="P:sulfur compound metabolic process"/>
    <property type="evidence" value="ECO:0007669"/>
    <property type="project" value="TreeGrafter"/>
</dbReference>
<feature type="domain" description="Oxidoreductase molybdopterin-binding" evidence="2">
    <location>
        <begin position="109"/>
        <end position="296"/>
    </location>
</feature>
<dbReference type="InterPro" id="IPR000572">
    <property type="entry name" value="OxRdtase_Mopterin-bd_dom"/>
</dbReference>
<dbReference type="OrthoDB" id="10051395at2759"/>
<feature type="compositionally biased region" description="Basic and acidic residues" evidence="1">
    <location>
        <begin position="1"/>
        <end position="21"/>
    </location>
</feature>
<dbReference type="Pfam" id="PF00174">
    <property type="entry name" value="Oxidored_molyb"/>
    <property type="match status" value="1"/>
</dbReference>
<dbReference type="GO" id="GO:0020037">
    <property type="term" value="F:heme binding"/>
    <property type="evidence" value="ECO:0007669"/>
    <property type="project" value="TreeGrafter"/>
</dbReference>
<proteinExistence type="predicted"/>
<dbReference type="Gene3D" id="3.90.420.10">
    <property type="entry name" value="Oxidoreductase, molybdopterin-binding domain"/>
    <property type="match status" value="1"/>
</dbReference>
<dbReference type="EMBL" id="KZ819672">
    <property type="protein sequence ID" value="PWN26285.1"/>
    <property type="molecule type" value="Genomic_DNA"/>
</dbReference>
<dbReference type="PANTHER" id="PTHR19372:SF7">
    <property type="entry name" value="SULFITE OXIDASE, MITOCHONDRIAL"/>
    <property type="match status" value="1"/>
</dbReference>
<dbReference type="GO" id="GO:0008482">
    <property type="term" value="F:sulfite oxidase activity"/>
    <property type="evidence" value="ECO:0007669"/>
    <property type="project" value="TreeGrafter"/>
</dbReference>
<reference evidence="3 4" key="1">
    <citation type="journal article" date="2018" name="Mol. Biol. Evol.">
        <title>Broad Genomic Sampling Reveals a Smut Pathogenic Ancestry of the Fungal Clade Ustilaginomycotina.</title>
        <authorList>
            <person name="Kijpornyongpan T."/>
            <person name="Mondo S.J."/>
            <person name="Barry K."/>
            <person name="Sandor L."/>
            <person name="Lee J."/>
            <person name="Lipzen A."/>
            <person name="Pangilinan J."/>
            <person name="LaButti K."/>
            <person name="Hainaut M."/>
            <person name="Henrissat B."/>
            <person name="Grigoriev I.V."/>
            <person name="Spatafora J.W."/>
            <person name="Aime M.C."/>
        </authorList>
    </citation>
    <scope>NUCLEOTIDE SEQUENCE [LARGE SCALE GENOMIC DNA]</scope>
    <source>
        <strain evidence="3 4">MCA 5214</strain>
    </source>
</reference>
<protein>
    <submittedName>
        <fullName evidence="3">Molybdopterin binding oxidoreductase</fullName>
    </submittedName>
</protein>
<dbReference type="SUPFAM" id="SSF56524">
    <property type="entry name" value="Oxidoreductase molybdopterin-binding domain"/>
    <property type="match status" value="1"/>
</dbReference>
<accession>A0A316UT23</accession>
<sequence>MSDTKHFDSEGVVHEKGRHGEAFNAEPSIPNLTSQGVTSQEQLFRRNHDDIVYAEPDVPATKEEWTLDVIVDADVAQEQGWKEWTTGTKGSEFSQDDGDDDATIARSKAENISLSKLKSFYPNRSVLSAMECAGNRRSEMEARKSNPASVEGLQWKQGAIGNAQWQGASLREVLLSLGIADPYDHLTPEESARLPPTVDSMQTRSAPWSRHLFVHFLSSQPSSESTKPQGQVYGSSIPLSTAMHPNQDVLLCWSVNNVDLGPAHGYPLRAVIPGHVAARWVKWLSGIRVSKRENDSPAMRDDYKILTPPKEVRERGEEKEWAESVTGENQDPDKRMKELHALPAMMRLGVGSGVGEPVERDGGTVVSVNGEGMWKAEGYAVGTEGERNGEMGIFDIH</sequence>
<dbReference type="PANTHER" id="PTHR19372">
    <property type="entry name" value="SULFITE REDUCTASE"/>
    <property type="match status" value="1"/>
</dbReference>
<evidence type="ECO:0000313" key="3">
    <source>
        <dbReference type="EMBL" id="PWN26285.1"/>
    </source>
</evidence>
<gene>
    <name evidence="3" type="ORF">BDZ90DRAFT_233417</name>
</gene>
<dbReference type="RefSeq" id="XP_025360897.1">
    <property type="nucleotide sequence ID" value="XM_025506624.1"/>
</dbReference>